<organism evidence="2 3">
    <name type="scientific">Coccomyxa subellipsoidea (strain C-169)</name>
    <name type="common">Green microalga</name>
    <dbReference type="NCBI Taxonomy" id="574566"/>
    <lineage>
        <taxon>Eukaryota</taxon>
        <taxon>Viridiplantae</taxon>
        <taxon>Chlorophyta</taxon>
        <taxon>core chlorophytes</taxon>
        <taxon>Trebouxiophyceae</taxon>
        <taxon>Trebouxiophyceae incertae sedis</taxon>
        <taxon>Coccomyxaceae</taxon>
        <taxon>Coccomyxa</taxon>
        <taxon>Coccomyxa subellipsoidea</taxon>
    </lineage>
</organism>
<evidence type="ECO:0000313" key="3">
    <source>
        <dbReference type="Proteomes" id="UP000007264"/>
    </source>
</evidence>
<evidence type="ECO:0000313" key="2">
    <source>
        <dbReference type="EMBL" id="EIE19990.1"/>
    </source>
</evidence>
<proteinExistence type="predicted"/>
<dbReference type="EMBL" id="AGSI01000017">
    <property type="protein sequence ID" value="EIE19990.1"/>
    <property type="molecule type" value="Genomic_DNA"/>
</dbReference>
<dbReference type="AlphaFoldDB" id="I0YNM1"/>
<reference evidence="2 3" key="1">
    <citation type="journal article" date="2012" name="Genome Biol.">
        <title>The genome of the polar eukaryotic microalga coccomyxa subellipsoidea reveals traits of cold adaptation.</title>
        <authorList>
            <person name="Blanc G."/>
            <person name="Agarkova I."/>
            <person name="Grimwood J."/>
            <person name="Kuo A."/>
            <person name="Brueggeman A."/>
            <person name="Dunigan D."/>
            <person name="Gurnon J."/>
            <person name="Ladunga I."/>
            <person name="Lindquist E."/>
            <person name="Lucas S."/>
            <person name="Pangilinan J."/>
            <person name="Proschold T."/>
            <person name="Salamov A."/>
            <person name="Schmutz J."/>
            <person name="Weeks D."/>
            <person name="Yamada T."/>
            <person name="Claverie J.M."/>
            <person name="Grigoriev I."/>
            <person name="Van Etten J."/>
            <person name="Lomsadze A."/>
            <person name="Borodovsky M."/>
        </authorList>
    </citation>
    <scope>NUCLEOTIDE SEQUENCE [LARGE SCALE GENOMIC DNA]</scope>
    <source>
        <strain evidence="2 3">C-169</strain>
    </source>
</reference>
<sequence length="297" mass="33274">MGAVLATVFSACDVCHQEEVAAREAAVRKAEAKCAAAEQSLKEERSKEGSFYQYQQEIKHLRAEVRTKEQALEDYSRQLEAERAQLEELETSLLMQGTPLNLVREQLLLITHRAMAIRSSPSRKAATFLYLPPTPQHPRITPRPTAQARHVLSEIWGPWQADVVAFVEVQSLGKEASKEFVPGIVEVSAQGVYDANPELVEIYAFHVPSESIGSACGPPWEDQAGAEHRCAFVRWLRTAEGAQLPMQRLQWATTTAVSGATIPWYDVIDICTIERFVLLQPNPTKAGFFYYNKYVGR</sequence>
<keyword evidence="1" id="KW-0175">Coiled coil</keyword>
<dbReference type="GeneID" id="17037964"/>
<feature type="coiled-coil region" evidence="1">
    <location>
        <begin position="27"/>
        <end position="96"/>
    </location>
</feature>
<dbReference type="KEGG" id="csl:COCSUDRAFT_44377"/>
<accession>I0YNM1</accession>
<protein>
    <submittedName>
        <fullName evidence="2">Uncharacterized protein</fullName>
    </submittedName>
</protein>
<dbReference type="Proteomes" id="UP000007264">
    <property type="component" value="Unassembled WGS sequence"/>
</dbReference>
<gene>
    <name evidence="2" type="ORF">COCSUDRAFT_44377</name>
</gene>
<keyword evidence="3" id="KW-1185">Reference proteome</keyword>
<comment type="caution">
    <text evidence="2">The sequence shown here is derived from an EMBL/GenBank/DDBJ whole genome shotgun (WGS) entry which is preliminary data.</text>
</comment>
<dbReference type="RefSeq" id="XP_005644534.1">
    <property type="nucleotide sequence ID" value="XM_005644477.1"/>
</dbReference>
<evidence type="ECO:0000256" key="1">
    <source>
        <dbReference type="SAM" id="Coils"/>
    </source>
</evidence>
<name>I0YNM1_COCSC</name>